<protein>
    <submittedName>
        <fullName evidence="2">GIN domain-containing protein</fullName>
    </submittedName>
</protein>
<evidence type="ECO:0000259" key="1">
    <source>
        <dbReference type="Pfam" id="PF10988"/>
    </source>
</evidence>
<gene>
    <name evidence="2" type="ORF">ACFSR1_02630</name>
</gene>
<comment type="caution">
    <text evidence="2">The sequence shown here is derived from an EMBL/GenBank/DDBJ whole genome shotgun (WGS) entry which is preliminary data.</text>
</comment>
<feature type="domain" description="Putative auto-transporter adhesin head GIN" evidence="1">
    <location>
        <begin position="39"/>
        <end position="177"/>
    </location>
</feature>
<dbReference type="Pfam" id="PF10988">
    <property type="entry name" value="DUF2807"/>
    <property type="match status" value="1"/>
</dbReference>
<dbReference type="Gene3D" id="2.160.20.120">
    <property type="match status" value="1"/>
</dbReference>
<evidence type="ECO:0000313" key="3">
    <source>
        <dbReference type="Proteomes" id="UP001597319"/>
    </source>
</evidence>
<reference evidence="3" key="1">
    <citation type="journal article" date="2019" name="Int. J. Syst. Evol. Microbiol.">
        <title>The Global Catalogue of Microorganisms (GCM) 10K type strain sequencing project: providing services to taxonomists for standard genome sequencing and annotation.</title>
        <authorList>
            <consortium name="The Broad Institute Genomics Platform"/>
            <consortium name="The Broad Institute Genome Sequencing Center for Infectious Disease"/>
            <person name="Wu L."/>
            <person name="Ma J."/>
        </authorList>
    </citation>
    <scope>NUCLEOTIDE SEQUENCE [LARGE SCALE GENOMIC DNA]</scope>
    <source>
        <strain evidence="3">KCTC 52274</strain>
    </source>
</reference>
<dbReference type="Proteomes" id="UP001597319">
    <property type="component" value="Unassembled WGS sequence"/>
</dbReference>
<name>A0ABW5L9I1_9FLAO</name>
<sequence length="286" mass="32164">MRSLLFTLFSIFILGNIYAQKERVKGNKIVMTEEKIVDAFHSIELYDNFEVSIDEDSDPIVKVEADSNLQEFIEISIQDSILKIKSTKELRRAKALNITISFSSELKKIKTYNKVNLKSLAPIKSSKLSVEANDNSEVFLSIDAGSITGIANGKSNIDLHADAKEAFYQVNENSELKGIITADSLKIDLYQKGYAKLEGNVKSMLVRADGDTDFYGEKLTSDKTFIIAEGSSECYVLVNEEITIEAKDETEIYLLGEPKINMTMFANEATLYKKKIDYSQSRLKLK</sequence>
<dbReference type="RefSeq" id="WP_378289335.1">
    <property type="nucleotide sequence ID" value="NZ_JBHULE010000002.1"/>
</dbReference>
<dbReference type="EMBL" id="JBHULE010000002">
    <property type="protein sequence ID" value="MFD2561548.1"/>
    <property type="molecule type" value="Genomic_DNA"/>
</dbReference>
<evidence type="ECO:0000313" key="2">
    <source>
        <dbReference type="EMBL" id="MFD2561548.1"/>
    </source>
</evidence>
<keyword evidence="3" id="KW-1185">Reference proteome</keyword>
<organism evidence="2 3">
    <name type="scientific">Aquimarina rubra</name>
    <dbReference type="NCBI Taxonomy" id="1920033"/>
    <lineage>
        <taxon>Bacteria</taxon>
        <taxon>Pseudomonadati</taxon>
        <taxon>Bacteroidota</taxon>
        <taxon>Flavobacteriia</taxon>
        <taxon>Flavobacteriales</taxon>
        <taxon>Flavobacteriaceae</taxon>
        <taxon>Aquimarina</taxon>
    </lineage>
</organism>
<accession>A0ABW5L9I1</accession>
<dbReference type="InterPro" id="IPR021255">
    <property type="entry name" value="DUF2807"/>
</dbReference>
<proteinExistence type="predicted"/>